<feature type="compositionally biased region" description="Basic and acidic residues" evidence="1">
    <location>
        <begin position="137"/>
        <end position="147"/>
    </location>
</feature>
<sequence>MEEAAGQAAGLAVTDCVNNERRVDGGRSAGQSVGPAAADGAARVGSRRSGRQAERRQAAERHGRSAERSGLPGGRMAAGSTGTARRGTTRWASLNAASAREAIGGSARSAVAPSADSSAGGGGRGGSQQAGRRRVAERRGRSAERGRRPGRAAARSEGAGRRMTTRSTSRALRGSTQTAGAPGEAPAGVAEAGVDRAEAGMVLRSSGGSAGLQEGRSGQQLARGVGVGEIAGSPVGAATSSPQAMSWSGYAGGAALLGRRVRVVWPAEGASFDGTVHSWSPENGQHQVRYHDGDVQWHVLSAEQVEWLSQEQEQQPQEGVSPASPPCVEGLVNVAEDAGAGGGDGSVGRVGWPGCAPAWCSQALSWDGAAEEAEITWEVIAGYILEEGMHPFHFSGQRQEQLIQMDQQLGQEVQMFASGTAPGSAARHSVRWDDNGMVHVIDVPKSRIPVEFLSSHVSQNGSCAICRADPIELLISQRRQRSNQEARADLAARRAGRTGWGPEVGGGGGGCRCPAAASASRP</sequence>
<keyword evidence="3" id="KW-1185">Reference proteome</keyword>
<feature type="compositionally biased region" description="Gly residues" evidence="1">
    <location>
        <begin position="498"/>
        <end position="511"/>
    </location>
</feature>
<feature type="compositionally biased region" description="Polar residues" evidence="1">
    <location>
        <begin position="165"/>
        <end position="178"/>
    </location>
</feature>
<gene>
    <name evidence="2" type="ORF">CYMTET_23051</name>
</gene>
<feature type="compositionally biased region" description="Low complexity" evidence="1">
    <location>
        <begin position="74"/>
        <end position="92"/>
    </location>
</feature>
<dbReference type="EMBL" id="LGRX02011822">
    <property type="protein sequence ID" value="KAK3268452.1"/>
    <property type="molecule type" value="Genomic_DNA"/>
</dbReference>
<protein>
    <recommendedName>
        <fullName evidence="4">Tudor domain-containing protein</fullName>
    </recommendedName>
</protein>
<feature type="compositionally biased region" description="Basic and acidic residues" evidence="1">
    <location>
        <begin position="51"/>
        <end position="67"/>
    </location>
</feature>
<feature type="compositionally biased region" description="Low complexity" evidence="1">
    <location>
        <begin position="31"/>
        <end position="44"/>
    </location>
</feature>
<dbReference type="Proteomes" id="UP001190700">
    <property type="component" value="Unassembled WGS sequence"/>
</dbReference>
<evidence type="ECO:0000313" key="3">
    <source>
        <dbReference type="Proteomes" id="UP001190700"/>
    </source>
</evidence>
<feature type="region of interest" description="Disordered" evidence="1">
    <location>
        <begin position="479"/>
        <end position="522"/>
    </location>
</feature>
<evidence type="ECO:0000256" key="1">
    <source>
        <dbReference type="SAM" id="MobiDB-lite"/>
    </source>
</evidence>
<comment type="caution">
    <text evidence="2">The sequence shown here is derived from an EMBL/GenBank/DDBJ whole genome shotgun (WGS) entry which is preliminary data.</text>
</comment>
<dbReference type="Gene3D" id="2.30.30.140">
    <property type="match status" value="1"/>
</dbReference>
<feature type="compositionally biased region" description="Gly residues" evidence="1">
    <location>
        <begin position="119"/>
        <end position="128"/>
    </location>
</feature>
<evidence type="ECO:0008006" key="4">
    <source>
        <dbReference type="Google" id="ProtNLM"/>
    </source>
</evidence>
<accession>A0AAE0FZ87</accession>
<feature type="region of interest" description="Disordered" evidence="1">
    <location>
        <begin position="1"/>
        <end position="189"/>
    </location>
</feature>
<organism evidence="2 3">
    <name type="scientific">Cymbomonas tetramitiformis</name>
    <dbReference type="NCBI Taxonomy" id="36881"/>
    <lineage>
        <taxon>Eukaryota</taxon>
        <taxon>Viridiplantae</taxon>
        <taxon>Chlorophyta</taxon>
        <taxon>Pyramimonadophyceae</taxon>
        <taxon>Pyramimonadales</taxon>
        <taxon>Pyramimonadaceae</taxon>
        <taxon>Cymbomonas</taxon>
    </lineage>
</organism>
<proteinExistence type="predicted"/>
<name>A0AAE0FZ87_9CHLO</name>
<dbReference type="AlphaFoldDB" id="A0AAE0FZ87"/>
<evidence type="ECO:0000313" key="2">
    <source>
        <dbReference type="EMBL" id="KAK3268452.1"/>
    </source>
</evidence>
<feature type="compositionally biased region" description="Low complexity" evidence="1">
    <location>
        <begin position="106"/>
        <end position="118"/>
    </location>
</feature>
<feature type="compositionally biased region" description="Basic and acidic residues" evidence="1">
    <location>
        <begin position="482"/>
        <end position="492"/>
    </location>
</feature>
<dbReference type="CDD" id="cd20404">
    <property type="entry name" value="Tudor_Agenet_AtEML-like"/>
    <property type="match status" value="1"/>
</dbReference>
<reference evidence="2 3" key="1">
    <citation type="journal article" date="2015" name="Genome Biol. Evol.">
        <title>Comparative Genomics of a Bacterivorous Green Alga Reveals Evolutionary Causalities and Consequences of Phago-Mixotrophic Mode of Nutrition.</title>
        <authorList>
            <person name="Burns J.A."/>
            <person name="Paasch A."/>
            <person name="Narechania A."/>
            <person name="Kim E."/>
        </authorList>
    </citation>
    <scope>NUCLEOTIDE SEQUENCE [LARGE SCALE GENOMIC DNA]</scope>
    <source>
        <strain evidence="2 3">PLY_AMNH</strain>
    </source>
</reference>
<feature type="compositionally biased region" description="Low complexity" evidence="1">
    <location>
        <begin position="179"/>
        <end position="189"/>
    </location>
</feature>